<keyword evidence="4" id="KW-1185">Reference proteome</keyword>
<keyword evidence="2" id="KW-1133">Transmembrane helix</keyword>
<feature type="transmembrane region" description="Helical" evidence="2">
    <location>
        <begin position="6"/>
        <end position="23"/>
    </location>
</feature>
<evidence type="ECO:0000256" key="1">
    <source>
        <dbReference type="SAM" id="MobiDB-lite"/>
    </source>
</evidence>
<evidence type="ECO:0000313" key="4">
    <source>
        <dbReference type="Proteomes" id="UP000184188"/>
    </source>
</evidence>
<accession>A0A1L9SS00</accession>
<sequence length="169" mass="17751">MARLAAVSVSVAAVSSVFIMMMMAMLLSAVMLLGVVLVGWLLVVALLACRTLLAVITTVVVTLLVAGVLVIGGGPIGIGVTPPRRRRRGPSRVPSRAGRRRRPARWHGLATCAGWRHEVRVKMRGKGVRPIARVVNATTSAVSIAEGGTAVGSACMVRFGPDCLYISIV</sequence>
<dbReference type="RefSeq" id="XP_022584495.1">
    <property type="nucleotide sequence ID" value="XM_022720961.1"/>
</dbReference>
<dbReference type="GeneID" id="34607426"/>
<feature type="region of interest" description="Disordered" evidence="1">
    <location>
        <begin position="82"/>
        <end position="103"/>
    </location>
</feature>
<keyword evidence="2" id="KW-0812">Transmembrane</keyword>
<dbReference type="AlphaFoldDB" id="A0A1L9SS00"/>
<name>A0A1L9SS00_9EURO</name>
<gene>
    <name evidence="3" type="ORF">ASPZODRAFT_1083190</name>
</gene>
<keyword evidence="2" id="KW-0472">Membrane</keyword>
<dbReference type="EMBL" id="KV878337">
    <property type="protein sequence ID" value="OJJ49985.1"/>
    <property type="molecule type" value="Genomic_DNA"/>
</dbReference>
<proteinExistence type="predicted"/>
<feature type="transmembrane region" description="Helical" evidence="2">
    <location>
        <begin position="54"/>
        <end position="78"/>
    </location>
</feature>
<reference evidence="4" key="1">
    <citation type="journal article" date="2017" name="Genome Biol.">
        <title>Comparative genomics reveals high biological diversity and specific adaptations in the industrially and medically important fungal genus Aspergillus.</title>
        <authorList>
            <person name="de Vries R.P."/>
            <person name="Riley R."/>
            <person name="Wiebenga A."/>
            <person name="Aguilar-Osorio G."/>
            <person name="Amillis S."/>
            <person name="Uchima C.A."/>
            <person name="Anderluh G."/>
            <person name="Asadollahi M."/>
            <person name="Askin M."/>
            <person name="Barry K."/>
            <person name="Battaglia E."/>
            <person name="Bayram O."/>
            <person name="Benocci T."/>
            <person name="Braus-Stromeyer S.A."/>
            <person name="Caldana C."/>
            <person name="Canovas D."/>
            <person name="Cerqueira G.C."/>
            <person name="Chen F."/>
            <person name="Chen W."/>
            <person name="Choi C."/>
            <person name="Clum A."/>
            <person name="Dos Santos R.A."/>
            <person name="Damasio A.R."/>
            <person name="Diallinas G."/>
            <person name="Emri T."/>
            <person name="Fekete E."/>
            <person name="Flipphi M."/>
            <person name="Freyberg S."/>
            <person name="Gallo A."/>
            <person name="Gournas C."/>
            <person name="Habgood R."/>
            <person name="Hainaut M."/>
            <person name="Harispe M.L."/>
            <person name="Henrissat B."/>
            <person name="Hilden K.S."/>
            <person name="Hope R."/>
            <person name="Hossain A."/>
            <person name="Karabika E."/>
            <person name="Karaffa L."/>
            <person name="Karanyi Z."/>
            <person name="Krasevec N."/>
            <person name="Kuo A."/>
            <person name="Kusch H."/>
            <person name="LaButti K."/>
            <person name="Lagendijk E.L."/>
            <person name="Lapidus A."/>
            <person name="Levasseur A."/>
            <person name="Lindquist E."/>
            <person name="Lipzen A."/>
            <person name="Logrieco A.F."/>
            <person name="MacCabe A."/>
            <person name="Maekelae M.R."/>
            <person name="Malavazi I."/>
            <person name="Melin P."/>
            <person name="Meyer V."/>
            <person name="Mielnichuk N."/>
            <person name="Miskei M."/>
            <person name="Molnar A.P."/>
            <person name="Mule G."/>
            <person name="Ngan C.Y."/>
            <person name="Orejas M."/>
            <person name="Orosz E."/>
            <person name="Ouedraogo J.P."/>
            <person name="Overkamp K.M."/>
            <person name="Park H.-S."/>
            <person name="Perrone G."/>
            <person name="Piumi F."/>
            <person name="Punt P.J."/>
            <person name="Ram A.F."/>
            <person name="Ramon A."/>
            <person name="Rauscher S."/>
            <person name="Record E."/>
            <person name="Riano-Pachon D.M."/>
            <person name="Robert V."/>
            <person name="Roehrig J."/>
            <person name="Ruller R."/>
            <person name="Salamov A."/>
            <person name="Salih N.S."/>
            <person name="Samson R.A."/>
            <person name="Sandor E."/>
            <person name="Sanguinetti M."/>
            <person name="Schuetze T."/>
            <person name="Sepcic K."/>
            <person name="Shelest E."/>
            <person name="Sherlock G."/>
            <person name="Sophianopoulou V."/>
            <person name="Squina F.M."/>
            <person name="Sun H."/>
            <person name="Susca A."/>
            <person name="Todd R.B."/>
            <person name="Tsang A."/>
            <person name="Unkles S.E."/>
            <person name="van de Wiele N."/>
            <person name="van Rossen-Uffink D."/>
            <person name="Oliveira J.V."/>
            <person name="Vesth T.C."/>
            <person name="Visser J."/>
            <person name="Yu J.-H."/>
            <person name="Zhou M."/>
            <person name="Andersen M.R."/>
            <person name="Archer D.B."/>
            <person name="Baker S.E."/>
            <person name="Benoit I."/>
            <person name="Brakhage A.A."/>
            <person name="Braus G.H."/>
            <person name="Fischer R."/>
            <person name="Frisvad J.C."/>
            <person name="Goldman G.H."/>
            <person name="Houbraken J."/>
            <person name="Oakley B."/>
            <person name="Pocsi I."/>
            <person name="Scazzocchio C."/>
            <person name="Seiboth B."/>
            <person name="vanKuyk P.A."/>
            <person name="Wortman J."/>
            <person name="Dyer P.S."/>
            <person name="Grigoriev I.V."/>
        </authorList>
    </citation>
    <scope>NUCLEOTIDE SEQUENCE [LARGE SCALE GENOMIC DNA]</scope>
    <source>
        <strain evidence="4">CBS 506.65</strain>
    </source>
</reference>
<evidence type="ECO:0000256" key="2">
    <source>
        <dbReference type="SAM" id="Phobius"/>
    </source>
</evidence>
<dbReference type="Proteomes" id="UP000184188">
    <property type="component" value="Unassembled WGS sequence"/>
</dbReference>
<feature type="transmembrane region" description="Helical" evidence="2">
    <location>
        <begin position="30"/>
        <end position="48"/>
    </location>
</feature>
<dbReference type="VEuPathDB" id="FungiDB:ASPZODRAFT_1083190"/>
<evidence type="ECO:0000313" key="3">
    <source>
        <dbReference type="EMBL" id="OJJ49985.1"/>
    </source>
</evidence>
<organism evidence="3 4">
    <name type="scientific">Penicilliopsis zonata CBS 506.65</name>
    <dbReference type="NCBI Taxonomy" id="1073090"/>
    <lineage>
        <taxon>Eukaryota</taxon>
        <taxon>Fungi</taxon>
        <taxon>Dikarya</taxon>
        <taxon>Ascomycota</taxon>
        <taxon>Pezizomycotina</taxon>
        <taxon>Eurotiomycetes</taxon>
        <taxon>Eurotiomycetidae</taxon>
        <taxon>Eurotiales</taxon>
        <taxon>Aspergillaceae</taxon>
        <taxon>Penicilliopsis</taxon>
    </lineage>
</organism>
<protein>
    <submittedName>
        <fullName evidence="3">Uncharacterized protein</fullName>
    </submittedName>
</protein>